<name>A0A3D1JF72_9CHLR</name>
<dbReference type="Proteomes" id="UP000264141">
    <property type="component" value="Unassembled WGS sequence"/>
</dbReference>
<dbReference type="AlphaFoldDB" id="A0A3D1JF72"/>
<keyword evidence="2" id="KW-1133">Transmembrane helix</keyword>
<gene>
    <name evidence="3" type="ORF">DEQ80_05165</name>
</gene>
<protein>
    <submittedName>
        <fullName evidence="3">Uncharacterized protein</fullName>
    </submittedName>
</protein>
<evidence type="ECO:0000256" key="1">
    <source>
        <dbReference type="SAM" id="MobiDB-lite"/>
    </source>
</evidence>
<evidence type="ECO:0000313" key="4">
    <source>
        <dbReference type="Proteomes" id="UP000264141"/>
    </source>
</evidence>
<dbReference type="STRING" id="229919.GCA_001050195_02097"/>
<sequence>MNPIGARLLFLISFLGLLFGLVSVAQASWQGAHFLQEVTEEPYPGLTEEPTLDSGYAPPTGEFSPTVEENTPSPDTSVQTPSPTSSPAFQTLTPTPNLARNWLLTEDAEMRNARVTPPANALVLPNITMTASPTPSPSPAASGGFIFNQRWFTAGLIIPLVLFGLGWLGYRWAHSPEFSEK</sequence>
<dbReference type="EMBL" id="DPBP01000022">
    <property type="protein sequence ID" value="HCE17229.1"/>
    <property type="molecule type" value="Genomic_DNA"/>
</dbReference>
<comment type="caution">
    <text evidence="3">The sequence shown here is derived from an EMBL/GenBank/DDBJ whole genome shotgun (WGS) entry which is preliminary data.</text>
</comment>
<keyword evidence="2" id="KW-0472">Membrane</keyword>
<feature type="region of interest" description="Disordered" evidence="1">
    <location>
        <begin position="41"/>
        <end position="94"/>
    </location>
</feature>
<evidence type="ECO:0000313" key="3">
    <source>
        <dbReference type="EMBL" id="HCE17229.1"/>
    </source>
</evidence>
<accession>A0A3D1JF72</accession>
<keyword evidence="2" id="KW-0812">Transmembrane</keyword>
<reference evidence="3 4" key="1">
    <citation type="journal article" date="2018" name="Nat. Biotechnol.">
        <title>A standardized bacterial taxonomy based on genome phylogeny substantially revises the tree of life.</title>
        <authorList>
            <person name="Parks D.H."/>
            <person name="Chuvochina M."/>
            <person name="Waite D.W."/>
            <person name="Rinke C."/>
            <person name="Skarshewski A."/>
            <person name="Chaumeil P.A."/>
            <person name="Hugenholtz P."/>
        </authorList>
    </citation>
    <scope>NUCLEOTIDE SEQUENCE [LARGE SCALE GENOMIC DNA]</scope>
    <source>
        <strain evidence="3">UBA8781</strain>
    </source>
</reference>
<proteinExistence type="predicted"/>
<feature type="compositionally biased region" description="Low complexity" evidence="1">
    <location>
        <begin position="71"/>
        <end position="87"/>
    </location>
</feature>
<evidence type="ECO:0000256" key="2">
    <source>
        <dbReference type="SAM" id="Phobius"/>
    </source>
</evidence>
<dbReference type="RefSeq" id="WP_062193260.1">
    <property type="nucleotide sequence ID" value="NZ_DF967965.1"/>
</dbReference>
<feature type="transmembrane region" description="Helical" evidence="2">
    <location>
        <begin position="151"/>
        <end position="173"/>
    </location>
</feature>
<organism evidence="3 4">
    <name type="scientific">Anaerolinea thermolimosa</name>
    <dbReference type="NCBI Taxonomy" id="229919"/>
    <lineage>
        <taxon>Bacteria</taxon>
        <taxon>Bacillati</taxon>
        <taxon>Chloroflexota</taxon>
        <taxon>Anaerolineae</taxon>
        <taxon>Anaerolineales</taxon>
        <taxon>Anaerolineaceae</taxon>
        <taxon>Anaerolinea</taxon>
    </lineage>
</organism>